<feature type="transmembrane region" description="Helical" evidence="6">
    <location>
        <begin position="55"/>
        <end position="75"/>
    </location>
</feature>
<keyword evidence="9" id="KW-1185">Reference proteome</keyword>
<dbReference type="Pfam" id="PF07690">
    <property type="entry name" value="MFS_1"/>
    <property type="match status" value="2"/>
</dbReference>
<feature type="transmembrane region" description="Helical" evidence="6">
    <location>
        <begin position="311"/>
        <end position="331"/>
    </location>
</feature>
<evidence type="ECO:0000256" key="2">
    <source>
        <dbReference type="ARBA" id="ARBA00022448"/>
    </source>
</evidence>
<evidence type="ECO:0000313" key="8">
    <source>
        <dbReference type="EMBL" id="ADZ10009.1"/>
    </source>
</evidence>
<evidence type="ECO:0000256" key="1">
    <source>
        <dbReference type="ARBA" id="ARBA00004141"/>
    </source>
</evidence>
<dbReference type="InterPro" id="IPR011701">
    <property type="entry name" value="MFS"/>
</dbReference>
<dbReference type="Gene3D" id="1.20.1720.10">
    <property type="entry name" value="Multidrug resistance protein D"/>
    <property type="match status" value="1"/>
</dbReference>
<feature type="transmembrane region" description="Helical" evidence="6">
    <location>
        <begin position="174"/>
        <end position="195"/>
    </location>
</feature>
<dbReference type="PANTHER" id="PTHR42718:SF9">
    <property type="entry name" value="MAJOR FACILITATOR SUPERFAMILY MULTIDRUG TRANSPORTER MFSC"/>
    <property type="match status" value="1"/>
</dbReference>
<feature type="transmembrane region" description="Helical" evidence="6">
    <location>
        <begin position="21"/>
        <end position="43"/>
    </location>
</feature>
<evidence type="ECO:0000256" key="3">
    <source>
        <dbReference type="ARBA" id="ARBA00022692"/>
    </source>
</evidence>
<feature type="transmembrane region" description="Helical" evidence="6">
    <location>
        <begin position="112"/>
        <end position="135"/>
    </location>
</feature>
<dbReference type="CDD" id="cd17321">
    <property type="entry name" value="MFS_MMR_MDR_like"/>
    <property type="match status" value="1"/>
</dbReference>
<dbReference type="GO" id="GO:0016020">
    <property type="term" value="C:membrane"/>
    <property type="evidence" value="ECO:0007669"/>
    <property type="project" value="UniProtKB-SubCell"/>
</dbReference>
<dbReference type="eggNOG" id="arCOG00142">
    <property type="taxonomic scope" value="Archaea"/>
</dbReference>
<feature type="transmembrane region" description="Helical" evidence="6">
    <location>
        <begin position="496"/>
        <end position="514"/>
    </location>
</feature>
<feature type="transmembrane region" description="Helical" evidence="6">
    <location>
        <begin position="235"/>
        <end position="256"/>
    </location>
</feature>
<dbReference type="InterPro" id="IPR020846">
    <property type="entry name" value="MFS_dom"/>
</dbReference>
<dbReference type="Proteomes" id="UP000007490">
    <property type="component" value="Chromosome"/>
</dbReference>
<accession>F0TA59</accession>
<feature type="transmembrane region" description="Helical" evidence="6">
    <location>
        <begin position="416"/>
        <end position="438"/>
    </location>
</feature>
<dbReference type="PRINTS" id="PR01036">
    <property type="entry name" value="TCRTETB"/>
</dbReference>
<feature type="transmembrane region" description="Helical" evidence="6">
    <location>
        <begin position="372"/>
        <end position="395"/>
    </location>
</feature>
<feature type="domain" description="Major facilitator superfamily (MFS) profile" evidence="7">
    <location>
        <begin position="21"/>
        <end position="519"/>
    </location>
</feature>
<evidence type="ECO:0000256" key="6">
    <source>
        <dbReference type="SAM" id="Phobius"/>
    </source>
</evidence>
<keyword evidence="5 6" id="KW-0472">Membrane</keyword>
<dbReference type="HOGENOM" id="CLU_000960_28_2_2"/>
<comment type="subcellular location">
    <subcellularLocation>
        <location evidence="1">Membrane</location>
        <topology evidence="1">Multi-pass membrane protein</topology>
    </subcellularLocation>
</comment>
<feature type="transmembrane region" description="Helical" evidence="6">
    <location>
        <begin position="147"/>
        <end position="168"/>
    </location>
</feature>
<evidence type="ECO:0000256" key="4">
    <source>
        <dbReference type="ARBA" id="ARBA00022989"/>
    </source>
</evidence>
<feature type="transmembrane region" description="Helical" evidence="6">
    <location>
        <begin position="343"/>
        <end position="366"/>
    </location>
</feature>
<gene>
    <name evidence="8" type="ordered locus">Metbo_1787</name>
</gene>
<dbReference type="KEGG" id="mel:Metbo_1787"/>
<organism evidence="8 9">
    <name type="scientific">Methanobacterium lacus (strain AL-21)</name>
    <dbReference type="NCBI Taxonomy" id="877455"/>
    <lineage>
        <taxon>Archaea</taxon>
        <taxon>Methanobacteriati</taxon>
        <taxon>Methanobacteriota</taxon>
        <taxon>Methanomada group</taxon>
        <taxon>Methanobacteria</taxon>
        <taxon>Methanobacteriales</taxon>
        <taxon>Methanobacteriaceae</taxon>
        <taxon>Methanobacterium</taxon>
    </lineage>
</organism>
<keyword evidence="4 6" id="KW-1133">Transmembrane helix</keyword>
<proteinExistence type="predicted"/>
<reference evidence="8 9" key="2">
    <citation type="journal article" date="2014" name="Int. J. Syst. Evol. Microbiol.">
        <title>Methanobacterium paludis sp. nov. and a novel strain of Methanobacterium lacus isolated from northern peatlands.</title>
        <authorList>
            <person name="Cadillo-Quiroz H."/>
            <person name="Brauer S.L."/>
            <person name="Goodson N."/>
            <person name="Yavitt J.B."/>
            <person name="Zinder S.H."/>
        </authorList>
    </citation>
    <scope>NUCLEOTIDE SEQUENCE [LARGE SCALE GENOMIC DNA]</scope>
    <source>
        <strain evidence="8 9">AL-21</strain>
    </source>
</reference>
<feature type="transmembrane region" description="Helical" evidence="6">
    <location>
        <begin position="87"/>
        <end position="106"/>
    </location>
</feature>
<evidence type="ECO:0000313" key="9">
    <source>
        <dbReference type="Proteomes" id="UP000007490"/>
    </source>
</evidence>
<dbReference type="EMBL" id="CP002551">
    <property type="protein sequence ID" value="ADZ10009.1"/>
    <property type="molecule type" value="Genomic_DNA"/>
</dbReference>
<dbReference type="InterPro" id="IPR036259">
    <property type="entry name" value="MFS_trans_sf"/>
</dbReference>
<keyword evidence="3 6" id="KW-0812">Transmembrane</keyword>
<name>F0TA59_METLA</name>
<feature type="transmembrane region" description="Helical" evidence="6">
    <location>
        <begin position="207"/>
        <end position="229"/>
    </location>
</feature>
<dbReference type="GO" id="GO:0022857">
    <property type="term" value="F:transmembrane transporter activity"/>
    <property type="evidence" value="ECO:0007669"/>
    <property type="project" value="InterPro"/>
</dbReference>
<evidence type="ECO:0000259" key="7">
    <source>
        <dbReference type="PROSITE" id="PS50850"/>
    </source>
</evidence>
<reference evidence="9" key="1">
    <citation type="submission" date="2011-02" db="EMBL/GenBank/DDBJ databases">
        <title>Complete sequence of Methanobacterium sp. AL-21.</title>
        <authorList>
            <consortium name="US DOE Joint Genome Institute"/>
            <person name="Lucas S."/>
            <person name="Copeland A."/>
            <person name="Lapidus A."/>
            <person name="Cheng J.-F."/>
            <person name="Goodwin L."/>
            <person name="Pitluck S."/>
            <person name="Chertkov O."/>
            <person name="Detter J.C."/>
            <person name="Han C."/>
            <person name="Tapia R."/>
            <person name="Land M."/>
            <person name="Hauser L."/>
            <person name="Kyrpides N."/>
            <person name="Ivanova N."/>
            <person name="Mikhailova N."/>
            <person name="Pagani I."/>
            <person name="Cadillo-Quiroz H."/>
            <person name="Imachi H."/>
            <person name="Zinder S."/>
            <person name="Liu W."/>
            <person name="Woyke T."/>
        </authorList>
    </citation>
    <scope>NUCLEOTIDE SEQUENCE [LARGE SCALE GENOMIC DNA]</scope>
    <source>
        <strain evidence="9">AL-21</strain>
    </source>
</reference>
<feature type="transmembrane region" description="Helical" evidence="6">
    <location>
        <begin position="277"/>
        <end position="299"/>
    </location>
</feature>
<protein>
    <submittedName>
        <fullName evidence="8">Major facilitator superfamily MFS_1</fullName>
    </submittedName>
</protein>
<sequence>MDYTKIFTVVIMEENQYKWGVVIIACMAIFIIVLDSSAMNVAITTLVVELNTTLSAIQGIIAIYALVIASFMLLGSKLQDILGRKKAFLIGLGIYACGTLTATLSVNATMLLIGWSILEGIGAAMILPATTTIVGSHYSGKDKVTAFGIWGGIAAMGAAVGPIIGGIFTSFLTWRLVFGSELIFVIIIFLFRNRISESVPTLKWKDLDLVGAVLSIVALILIVLGILFLTRPENWGSVAVLIGSGLVLFAIFLLWQRRRIKNGQEPLSDIYLLKDRIFGLGILNNFITQLPLAGFLFIIPVFLQQVTKVDAFTTGLTLLPASITILICSLGGAKLSSRLDPKYVLMLGFFVAALGTFLLGGVFTVSARPTDIVPGTVIFGIGIGLLLSQLTNITMSAAGDDQETDAAGLLNSFKNLGYSVGTALIGVLLLVGIFYGVVAGVEASGQTGNMTKAEIEGGVFKYVEKMQTGTPEVPPDLVPYYSQIIDSSISSAMKQAFNVLSLILLLGFVSCIFIPRRRTT</sequence>
<dbReference type="PROSITE" id="PS50850">
    <property type="entry name" value="MFS"/>
    <property type="match status" value="1"/>
</dbReference>
<dbReference type="PANTHER" id="PTHR42718">
    <property type="entry name" value="MAJOR FACILITATOR SUPERFAMILY MULTIDRUG TRANSPORTER MFSC"/>
    <property type="match status" value="1"/>
</dbReference>
<evidence type="ECO:0000256" key="5">
    <source>
        <dbReference type="ARBA" id="ARBA00023136"/>
    </source>
</evidence>
<dbReference type="AlphaFoldDB" id="F0TA59"/>
<keyword evidence="2" id="KW-0813">Transport</keyword>
<dbReference type="SUPFAM" id="SSF103473">
    <property type="entry name" value="MFS general substrate transporter"/>
    <property type="match status" value="1"/>
</dbReference>
<dbReference type="Gene3D" id="1.20.1250.20">
    <property type="entry name" value="MFS general substrate transporter like domains"/>
    <property type="match status" value="1"/>
</dbReference>